<reference evidence="11 12" key="1">
    <citation type="journal article" date="2017" name="Nature">
        <title>The Apostasia genome and the evolution of orchids.</title>
        <authorList>
            <person name="Zhang G.Q."/>
            <person name="Liu K.W."/>
            <person name="Li Z."/>
            <person name="Lohaus R."/>
            <person name="Hsiao Y.Y."/>
            <person name="Niu S.C."/>
            <person name="Wang J.Y."/>
            <person name="Lin Y.C."/>
            <person name="Xu Q."/>
            <person name="Chen L.J."/>
            <person name="Yoshida K."/>
            <person name="Fujiwara S."/>
            <person name="Wang Z.W."/>
            <person name="Zhang Y.Q."/>
            <person name="Mitsuda N."/>
            <person name="Wang M."/>
            <person name="Liu G.H."/>
            <person name="Pecoraro L."/>
            <person name="Huang H.X."/>
            <person name="Xiao X.J."/>
            <person name="Lin M."/>
            <person name="Wu X.Y."/>
            <person name="Wu W.L."/>
            <person name="Chen Y.Y."/>
            <person name="Chang S.B."/>
            <person name="Sakamoto S."/>
            <person name="Ohme-Takagi M."/>
            <person name="Yagi M."/>
            <person name="Zeng S.J."/>
            <person name="Shen C.Y."/>
            <person name="Yeh C.M."/>
            <person name="Luo Y.B."/>
            <person name="Tsai W.C."/>
            <person name="Van de Peer Y."/>
            <person name="Liu Z.J."/>
        </authorList>
    </citation>
    <scope>NUCLEOTIDE SEQUENCE [LARGE SCALE GENOMIC DNA]</scope>
    <source>
        <strain evidence="12">cv. Shenzhen</strain>
        <tissue evidence="11">Stem</tissue>
    </source>
</reference>
<dbReference type="Gene3D" id="3.40.140.10">
    <property type="entry name" value="Cytidine Deaminase, domain 2"/>
    <property type="match status" value="2"/>
</dbReference>
<dbReference type="SUPFAM" id="SSF53927">
    <property type="entry name" value="Cytidine deaminase-like"/>
    <property type="match status" value="2"/>
</dbReference>
<dbReference type="GO" id="GO:0005829">
    <property type="term" value="C:cytosol"/>
    <property type="evidence" value="ECO:0007669"/>
    <property type="project" value="TreeGrafter"/>
</dbReference>
<dbReference type="NCBIfam" id="NF006537">
    <property type="entry name" value="PRK09027.1"/>
    <property type="match status" value="1"/>
</dbReference>
<dbReference type="GO" id="GO:0008270">
    <property type="term" value="F:zinc ion binding"/>
    <property type="evidence" value="ECO:0007669"/>
    <property type="project" value="InterPro"/>
</dbReference>
<dbReference type="GO" id="GO:0004126">
    <property type="term" value="F:cytidine deaminase activity"/>
    <property type="evidence" value="ECO:0007669"/>
    <property type="project" value="UniProtKB-EC"/>
</dbReference>
<keyword evidence="4 9" id="KW-0479">Metal-binding</keyword>
<dbReference type="Pfam" id="PF08211">
    <property type="entry name" value="dCMP_cyt_deam_2"/>
    <property type="match status" value="1"/>
</dbReference>
<dbReference type="PANTHER" id="PTHR11644">
    <property type="entry name" value="CYTIDINE DEAMINASE"/>
    <property type="match status" value="1"/>
</dbReference>
<keyword evidence="5 11" id="KW-0378">Hydrolase</keyword>
<keyword evidence="6 9" id="KW-0862">Zinc</keyword>
<dbReference type="GO" id="GO:0072527">
    <property type="term" value="P:pyrimidine-containing compound metabolic process"/>
    <property type="evidence" value="ECO:0007669"/>
    <property type="project" value="UniProtKB-ARBA"/>
</dbReference>
<evidence type="ECO:0000256" key="1">
    <source>
        <dbReference type="ARBA" id="ARBA00006576"/>
    </source>
</evidence>
<feature type="binding site" evidence="8">
    <location>
        <begin position="76"/>
        <end position="78"/>
    </location>
    <ligand>
        <name>substrate</name>
    </ligand>
</feature>
<accession>A0A2I0B024</accession>
<dbReference type="InterPro" id="IPR016192">
    <property type="entry name" value="APOBEC/CMP_deaminase_Zn-bd"/>
</dbReference>
<dbReference type="InterPro" id="IPR013171">
    <property type="entry name" value="Cyd/dCyd_deaminase_Zn-bd"/>
</dbReference>
<feature type="domain" description="CMP/dCMP-type deaminase" evidence="10">
    <location>
        <begin position="35"/>
        <end position="161"/>
    </location>
</feature>
<proteinExistence type="inferred from homology"/>
<feature type="binding site" evidence="9">
    <location>
        <position position="119"/>
    </location>
    <ligand>
        <name>Zn(2+)</name>
        <dbReference type="ChEBI" id="CHEBI:29105"/>
        <note>catalytic</note>
    </ligand>
</feature>
<dbReference type="EC" id="3.5.4.5" evidence="3"/>
<evidence type="ECO:0000256" key="9">
    <source>
        <dbReference type="PIRSR" id="PIRSR006334-3"/>
    </source>
</evidence>
<gene>
    <name evidence="11" type="ORF">AXF42_Ash006048</name>
</gene>
<evidence type="ECO:0000256" key="8">
    <source>
        <dbReference type="PIRSR" id="PIRSR006334-2"/>
    </source>
</evidence>
<dbReference type="PROSITE" id="PS00903">
    <property type="entry name" value="CYT_DCMP_DEAMINASES_1"/>
    <property type="match status" value="1"/>
</dbReference>
<evidence type="ECO:0000313" key="11">
    <source>
        <dbReference type="EMBL" id="PKA61152.1"/>
    </source>
</evidence>
<dbReference type="InterPro" id="IPR050202">
    <property type="entry name" value="Cyt/Deoxycyt_deaminase"/>
</dbReference>
<dbReference type="InterPro" id="IPR016193">
    <property type="entry name" value="Cytidine_deaminase-like"/>
</dbReference>
<organism evidence="11 12">
    <name type="scientific">Apostasia shenzhenica</name>
    <dbReference type="NCBI Taxonomy" id="1088818"/>
    <lineage>
        <taxon>Eukaryota</taxon>
        <taxon>Viridiplantae</taxon>
        <taxon>Streptophyta</taxon>
        <taxon>Embryophyta</taxon>
        <taxon>Tracheophyta</taxon>
        <taxon>Spermatophyta</taxon>
        <taxon>Magnoliopsida</taxon>
        <taxon>Liliopsida</taxon>
        <taxon>Asparagales</taxon>
        <taxon>Orchidaceae</taxon>
        <taxon>Apostasioideae</taxon>
        <taxon>Apostasia</taxon>
    </lineage>
</organism>
<feature type="binding site" evidence="9">
    <location>
        <position position="116"/>
    </location>
    <ligand>
        <name>Zn(2+)</name>
        <dbReference type="ChEBI" id="CHEBI:29105"/>
        <note>catalytic</note>
    </ligand>
</feature>
<evidence type="ECO:0000313" key="12">
    <source>
        <dbReference type="Proteomes" id="UP000236161"/>
    </source>
</evidence>
<feature type="active site" description="Proton donor" evidence="7">
    <location>
        <position position="91"/>
    </location>
</feature>
<dbReference type="GO" id="GO:0055086">
    <property type="term" value="P:nucleobase-containing small molecule metabolic process"/>
    <property type="evidence" value="ECO:0007669"/>
    <property type="project" value="UniProtKB-ARBA"/>
</dbReference>
<dbReference type="InterPro" id="IPR002125">
    <property type="entry name" value="CMP_dCMP_dom"/>
</dbReference>
<evidence type="ECO:0000256" key="3">
    <source>
        <dbReference type="ARBA" id="ARBA00012783"/>
    </source>
</evidence>
<dbReference type="PANTHER" id="PTHR11644:SF2">
    <property type="entry name" value="CYTIDINE DEAMINASE"/>
    <property type="match status" value="1"/>
</dbReference>
<keyword evidence="12" id="KW-1185">Reference proteome</keyword>
<dbReference type="Pfam" id="PF00383">
    <property type="entry name" value="dCMP_cyt_deam_1"/>
    <property type="match status" value="1"/>
</dbReference>
<protein>
    <recommendedName>
        <fullName evidence="3">cytidine deaminase</fullName>
        <ecNumber evidence="3">3.5.4.5</ecNumber>
    </recommendedName>
</protein>
<comment type="subunit">
    <text evidence="2">Homodimer.</text>
</comment>
<feature type="domain" description="CMP/dCMP-type deaminase" evidence="10">
    <location>
        <begin position="202"/>
        <end position="322"/>
    </location>
</feature>
<dbReference type="FunFam" id="3.40.140.10:FF:000041">
    <property type="entry name" value="Cytidine deaminase"/>
    <property type="match status" value="1"/>
</dbReference>
<evidence type="ECO:0000256" key="5">
    <source>
        <dbReference type="ARBA" id="ARBA00022801"/>
    </source>
</evidence>
<comment type="similarity">
    <text evidence="1">Belongs to the cytidine and deoxycytidylate deaminase family.</text>
</comment>
<dbReference type="EMBL" id="KZ451932">
    <property type="protein sequence ID" value="PKA61152.1"/>
    <property type="molecule type" value="Genomic_DNA"/>
</dbReference>
<dbReference type="STRING" id="1088818.A0A2I0B024"/>
<dbReference type="PROSITE" id="PS51747">
    <property type="entry name" value="CYT_DCMP_DEAMINASES_2"/>
    <property type="match status" value="2"/>
</dbReference>
<feature type="binding site" evidence="9">
    <location>
        <position position="89"/>
    </location>
    <ligand>
        <name>Zn(2+)</name>
        <dbReference type="ChEBI" id="CHEBI:29105"/>
        <note>catalytic</note>
    </ligand>
</feature>
<evidence type="ECO:0000256" key="4">
    <source>
        <dbReference type="ARBA" id="ARBA00022723"/>
    </source>
</evidence>
<dbReference type="OrthoDB" id="414540at2759"/>
<evidence type="ECO:0000256" key="6">
    <source>
        <dbReference type="ARBA" id="ARBA00022833"/>
    </source>
</evidence>
<sequence>MAQNLAKPTAEMHPLRFVIERDEADVMRREMGLAAVTDLLPALVPAAQRMARPSISGYHVGACALGASGRIYLGVNVEFPGVPLHHTIHAEQFVVTNAAIHGERAICFLAVSDFPCGHCRQFLQEIRSASQIQILITGGDFSAADKYRPLYYFLPHPFGPSDLLNKDVPLLLEPHRNDLIDEEDEIGGGVEKREICVNGLGIMEEELRAAAVKAAMAAHAPYSGCASGFALAGCDGKVYSGSYIESAAYNPSVGPLQAAVVAYLAAGASGGGGVGEGIVAAVLAEREGAAVSQEATARTLLAAIAPKVRLSVYPLRSSAGTV</sequence>
<dbReference type="NCBIfam" id="TIGR01355">
    <property type="entry name" value="cyt_deam_dimer"/>
    <property type="match status" value="1"/>
</dbReference>
<dbReference type="PIRSF" id="PIRSF006334">
    <property type="entry name" value="Cdd_plus_pseudo"/>
    <property type="match status" value="1"/>
</dbReference>
<evidence type="ECO:0000256" key="2">
    <source>
        <dbReference type="ARBA" id="ARBA00011738"/>
    </source>
</evidence>
<dbReference type="Proteomes" id="UP000236161">
    <property type="component" value="Unassembled WGS sequence"/>
</dbReference>
<dbReference type="CDD" id="cd01283">
    <property type="entry name" value="cytidine_deaminase"/>
    <property type="match status" value="1"/>
</dbReference>
<dbReference type="GO" id="GO:0042802">
    <property type="term" value="F:identical protein binding"/>
    <property type="evidence" value="ECO:0007669"/>
    <property type="project" value="UniProtKB-ARBA"/>
</dbReference>
<comment type="cofactor">
    <cofactor evidence="9">
        <name>Zn(2+)</name>
        <dbReference type="ChEBI" id="CHEBI:29105"/>
    </cofactor>
    <text evidence="9">Binds 1 zinc ion.</text>
</comment>
<evidence type="ECO:0000256" key="7">
    <source>
        <dbReference type="PIRSR" id="PIRSR006334-1"/>
    </source>
</evidence>
<dbReference type="AlphaFoldDB" id="A0A2I0B024"/>
<dbReference type="InterPro" id="IPR006263">
    <property type="entry name" value="Cyt_deam_dimer"/>
</dbReference>
<evidence type="ECO:0000259" key="10">
    <source>
        <dbReference type="PROSITE" id="PS51747"/>
    </source>
</evidence>
<name>A0A2I0B024_9ASPA</name>